<evidence type="ECO:0000313" key="1">
    <source>
        <dbReference type="EMBL" id="MBB6568937.1"/>
    </source>
</evidence>
<evidence type="ECO:0000313" key="3">
    <source>
        <dbReference type="Proteomes" id="UP000534306"/>
    </source>
</evidence>
<dbReference type="Proteomes" id="UP000553957">
    <property type="component" value="Unassembled WGS sequence"/>
</dbReference>
<protein>
    <submittedName>
        <fullName evidence="2">Uncharacterized protein</fullName>
    </submittedName>
</protein>
<evidence type="ECO:0000313" key="2">
    <source>
        <dbReference type="EMBL" id="NOL41217.1"/>
    </source>
</evidence>
<organism evidence="2 3">
    <name type="scientific">Kribbella sandramycini</name>
    <dbReference type="NCBI Taxonomy" id="60450"/>
    <lineage>
        <taxon>Bacteria</taxon>
        <taxon>Bacillati</taxon>
        <taxon>Actinomycetota</taxon>
        <taxon>Actinomycetes</taxon>
        <taxon>Propionibacteriales</taxon>
        <taxon>Kribbellaceae</taxon>
        <taxon>Kribbella</taxon>
    </lineage>
</organism>
<gene>
    <name evidence="1" type="ORF">HNR71_004574</name>
    <name evidence="2" type="ORF">HPO96_13275</name>
</gene>
<reference evidence="2 3" key="1">
    <citation type="submission" date="2020-05" db="EMBL/GenBank/DDBJ databases">
        <title>Genome sequence of Kribbella sandramycini ATCC 39419.</title>
        <authorList>
            <person name="Maclea K.S."/>
            <person name="Fair J.L."/>
        </authorList>
    </citation>
    <scope>NUCLEOTIDE SEQUENCE [LARGE SCALE GENOMIC DNA]</scope>
    <source>
        <strain evidence="2 3">ATCC 39419</strain>
    </source>
</reference>
<dbReference type="RefSeq" id="WP_171673651.1">
    <property type="nucleotide sequence ID" value="NZ_BAAAGT010000013.1"/>
</dbReference>
<keyword evidence="3" id="KW-1185">Reference proteome</keyword>
<reference evidence="1 4" key="2">
    <citation type="submission" date="2020-08" db="EMBL/GenBank/DDBJ databases">
        <title>Sequencing the genomes of 1000 actinobacteria strains.</title>
        <authorList>
            <person name="Klenk H.-P."/>
        </authorList>
    </citation>
    <scope>NUCLEOTIDE SEQUENCE [LARGE SCALE GENOMIC DNA]</scope>
    <source>
        <strain evidence="1 4">DSM 15626</strain>
    </source>
</reference>
<evidence type="ECO:0000313" key="4">
    <source>
        <dbReference type="Proteomes" id="UP000553957"/>
    </source>
</evidence>
<dbReference type="Proteomes" id="UP000534306">
    <property type="component" value="Unassembled WGS sequence"/>
</dbReference>
<proteinExistence type="predicted"/>
<dbReference type="AlphaFoldDB" id="A0A7Y4L0A6"/>
<dbReference type="EMBL" id="JABJRC010000002">
    <property type="protein sequence ID" value="NOL41217.1"/>
    <property type="molecule type" value="Genomic_DNA"/>
</dbReference>
<comment type="caution">
    <text evidence="2">The sequence shown here is derived from an EMBL/GenBank/DDBJ whole genome shotgun (WGS) entry which is preliminary data.</text>
</comment>
<sequence length="86" mass="9410">MIVTLAGDFRPEGELDAQSRQVQRQAIRTAQDAVLRELAGSGVQVLRRYDALPQLALSVDATALDRLRHSIRVAAVRDDTAQSHSS</sequence>
<accession>A0A7Y4L0A6</accession>
<dbReference type="EMBL" id="JACHKF010000001">
    <property type="protein sequence ID" value="MBB6568937.1"/>
    <property type="molecule type" value="Genomic_DNA"/>
</dbReference>
<name>A0A7Y4L0A6_9ACTN</name>